<evidence type="ECO:0000313" key="2">
    <source>
        <dbReference type="EMBL" id="WUU58507.1"/>
    </source>
</evidence>
<dbReference type="RefSeq" id="WP_266477753.1">
    <property type="nucleotide sequence ID" value="NZ_CP109208.1"/>
</dbReference>
<reference evidence="2" key="1">
    <citation type="submission" date="2022-10" db="EMBL/GenBank/DDBJ databases">
        <title>The complete genomes of actinobacterial strains from the NBC collection.</title>
        <authorList>
            <person name="Joergensen T.S."/>
            <person name="Alvarez Arevalo M."/>
            <person name="Sterndorff E.B."/>
            <person name="Faurdal D."/>
            <person name="Vuksanovic O."/>
            <person name="Mourched A.-S."/>
            <person name="Charusanti P."/>
            <person name="Shaw S."/>
            <person name="Blin K."/>
            <person name="Weber T."/>
        </authorList>
    </citation>
    <scope>NUCLEOTIDE SEQUENCE [LARGE SCALE GENOMIC DNA]</scope>
    <source>
        <strain evidence="2">NBC 01686</strain>
        <plasmid evidence="2">unnamed1</plasmid>
    </source>
</reference>
<protein>
    <submittedName>
        <fullName evidence="2">Uncharacterized protein</fullName>
    </submittedName>
</protein>
<sequence length="170" mass="18802">MPERNRAVQRAARRMRDRQTGGAYTDARKLVRPGQRRSPIPRCPSMLEAGVWSRYGRWIFGTDDWQQWAVRTPCGRVQTPREAAAAGLVARPEQALTQCLLHGSAADPTVCPAVGSPGSAYYSVFWWHAKTPVLPFAFDEQYVVHGPLTEADDVDVVVPGITRPLAESSS</sequence>
<proteinExistence type="predicted"/>
<keyword evidence="2" id="KW-0614">Plasmid</keyword>
<evidence type="ECO:0000256" key="1">
    <source>
        <dbReference type="SAM" id="MobiDB-lite"/>
    </source>
</evidence>
<accession>A0ABZ1YIN1</accession>
<gene>
    <name evidence="2" type="ORF">OIE82_35605</name>
</gene>
<dbReference type="EMBL" id="CP109208">
    <property type="protein sequence ID" value="WUU58507.1"/>
    <property type="molecule type" value="Genomic_DNA"/>
</dbReference>
<geneLocation type="plasmid" evidence="2">
    <name>unnamed1</name>
</geneLocation>
<name>A0ABZ1YIN1_9ACTN</name>
<feature type="region of interest" description="Disordered" evidence="1">
    <location>
        <begin position="1"/>
        <end position="24"/>
    </location>
</feature>
<organism evidence="2">
    <name type="scientific">Streptomyces althioticus</name>
    <dbReference type="NCBI Taxonomy" id="83380"/>
    <lineage>
        <taxon>Bacteria</taxon>
        <taxon>Bacillati</taxon>
        <taxon>Actinomycetota</taxon>
        <taxon>Actinomycetes</taxon>
        <taxon>Kitasatosporales</taxon>
        <taxon>Streptomycetaceae</taxon>
        <taxon>Streptomyces</taxon>
        <taxon>Streptomyces althioticus group</taxon>
    </lineage>
</organism>